<dbReference type="EMBL" id="FOJI01000005">
    <property type="protein sequence ID" value="SEW16375.1"/>
    <property type="molecule type" value="Genomic_DNA"/>
</dbReference>
<proteinExistence type="predicted"/>
<organism evidence="1 2">
    <name type="scientific">[Clostridium] fimetarium</name>
    <dbReference type="NCBI Taxonomy" id="99656"/>
    <lineage>
        <taxon>Bacteria</taxon>
        <taxon>Bacillati</taxon>
        <taxon>Bacillota</taxon>
        <taxon>Clostridia</taxon>
        <taxon>Lachnospirales</taxon>
        <taxon>Lachnospiraceae</taxon>
    </lineage>
</organism>
<dbReference type="STRING" id="99656.SAMN05421659_105243"/>
<reference evidence="1 2" key="1">
    <citation type="submission" date="2016-10" db="EMBL/GenBank/DDBJ databases">
        <authorList>
            <person name="de Groot N.N."/>
        </authorList>
    </citation>
    <scope>NUCLEOTIDE SEQUENCE [LARGE SCALE GENOMIC DNA]</scope>
    <source>
        <strain evidence="1 2">DSM 9179</strain>
    </source>
</reference>
<name>A0A1I0PQ28_9FIRM</name>
<dbReference type="Proteomes" id="UP000199701">
    <property type="component" value="Unassembled WGS sequence"/>
</dbReference>
<protein>
    <submittedName>
        <fullName evidence="1">Uncharacterized protein</fullName>
    </submittedName>
</protein>
<keyword evidence="2" id="KW-1185">Reference proteome</keyword>
<evidence type="ECO:0000313" key="1">
    <source>
        <dbReference type="EMBL" id="SEW16375.1"/>
    </source>
</evidence>
<evidence type="ECO:0000313" key="2">
    <source>
        <dbReference type="Proteomes" id="UP000199701"/>
    </source>
</evidence>
<accession>A0A1I0PQ28</accession>
<dbReference type="AlphaFoldDB" id="A0A1I0PQ28"/>
<gene>
    <name evidence="1" type="ORF">SAMN05421659_105243</name>
</gene>
<sequence length="29" mass="3462">MFELILNLRLKQEVEYPENDQGKLLLDLS</sequence>